<dbReference type="GO" id="GO:0005737">
    <property type="term" value="C:cytoplasm"/>
    <property type="evidence" value="ECO:0007669"/>
    <property type="project" value="UniProtKB-SubCell"/>
</dbReference>
<sequence>MVTLEDFKKLDIRIGKIVSAERIPDSDKLVKLIFDLGGEQRQILAGIAEFFPDLAVLAGKEVPLIVNLEPRKMRGLVSEGMMLAADTGGRPVLLYPAEEVPPGSIVH</sequence>
<keyword evidence="8 18" id="KW-0436">Ligase</keyword>
<dbReference type="InterPro" id="IPR012340">
    <property type="entry name" value="NA-bd_OB-fold"/>
</dbReference>
<evidence type="ECO:0000256" key="11">
    <source>
        <dbReference type="ARBA" id="ARBA00022884"/>
    </source>
</evidence>
<evidence type="ECO:0000256" key="9">
    <source>
        <dbReference type="ARBA" id="ARBA00022741"/>
    </source>
</evidence>
<evidence type="ECO:0000256" key="12">
    <source>
        <dbReference type="ARBA" id="ARBA00022917"/>
    </source>
</evidence>
<dbReference type="SUPFAM" id="SSF50249">
    <property type="entry name" value="Nucleic acid-binding proteins"/>
    <property type="match status" value="1"/>
</dbReference>
<dbReference type="FunFam" id="2.40.50.140:FF:000042">
    <property type="entry name" value="Methionine--tRNA ligase"/>
    <property type="match status" value="1"/>
</dbReference>
<dbReference type="Gene3D" id="2.40.50.140">
    <property type="entry name" value="Nucleic acid-binding proteins"/>
    <property type="match status" value="1"/>
</dbReference>
<evidence type="ECO:0000256" key="10">
    <source>
        <dbReference type="ARBA" id="ARBA00022840"/>
    </source>
</evidence>
<dbReference type="Proteomes" id="UP000034107">
    <property type="component" value="Unassembled WGS sequence"/>
</dbReference>
<evidence type="ECO:0000313" key="19">
    <source>
        <dbReference type="Proteomes" id="UP000034107"/>
    </source>
</evidence>
<evidence type="ECO:0000256" key="13">
    <source>
        <dbReference type="ARBA" id="ARBA00023146"/>
    </source>
</evidence>
<dbReference type="GO" id="GO:0005524">
    <property type="term" value="F:ATP binding"/>
    <property type="evidence" value="ECO:0007669"/>
    <property type="project" value="UniProtKB-KW"/>
</dbReference>
<dbReference type="Pfam" id="PF01588">
    <property type="entry name" value="tRNA_bind"/>
    <property type="match status" value="1"/>
</dbReference>
<keyword evidence="9" id="KW-0547">Nucleotide-binding</keyword>
<dbReference type="InterPro" id="IPR002547">
    <property type="entry name" value="tRNA-bd_dom"/>
</dbReference>
<dbReference type="GO" id="GO:0006431">
    <property type="term" value="P:methionyl-tRNA aminoacylation"/>
    <property type="evidence" value="ECO:0007669"/>
    <property type="project" value="InterPro"/>
</dbReference>
<keyword evidence="6" id="KW-0963">Cytoplasm</keyword>
<reference evidence="18 19" key="1">
    <citation type="journal article" date="2015" name="Nature">
        <title>rRNA introns, odd ribosomes, and small enigmatic genomes across a large radiation of phyla.</title>
        <authorList>
            <person name="Brown C.T."/>
            <person name="Hug L.A."/>
            <person name="Thomas B.C."/>
            <person name="Sharon I."/>
            <person name="Castelle C.J."/>
            <person name="Singh A."/>
            <person name="Wilkins M.J."/>
            <person name="Williams K.H."/>
            <person name="Banfield J.F."/>
        </authorList>
    </citation>
    <scope>NUCLEOTIDE SEQUENCE [LARGE SCALE GENOMIC DNA]</scope>
</reference>
<dbReference type="GO" id="GO:0004825">
    <property type="term" value="F:methionine-tRNA ligase activity"/>
    <property type="evidence" value="ECO:0007669"/>
    <property type="project" value="UniProtKB-EC"/>
</dbReference>
<dbReference type="PANTHER" id="PTHR11586">
    <property type="entry name" value="TRNA-AMINOACYLATION COFACTOR ARC1 FAMILY MEMBER"/>
    <property type="match status" value="1"/>
</dbReference>
<evidence type="ECO:0000256" key="6">
    <source>
        <dbReference type="ARBA" id="ARBA00022490"/>
    </source>
</evidence>
<comment type="subunit">
    <text evidence="3">Homodimer.</text>
</comment>
<dbReference type="GO" id="GO:0000049">
    <property type="term" value="F:tRNA binding"/>
    <property type="evidence" value="ECO:0007669"/>
    <property type="project" value="UniProtKB-UniRule"/>
</dbReference>
<keyword evidence="13" id="KW-0030">Aminoacyl-tRNA synthetase</keyword>
<evidence type="ECO:0000256" key="16">
    <source>
        <dbReference type="PROSITE-ProRule" id="PRU00209"/>
    </source>
</evidence>
<dbReference type="EMBL" id="LCLS01000002">
    <property type="protein sequence ID" value="KKU22435.1"/>
    <property type="molecule type" value="Genomic_DNA"/>
</dbReference>
<keyword evidence="12" id="KW-0648">Protein biosynthesis</keyword>
<evidence type="ECO:0000256" key="7">
    <source>
        <dbReference type="ARBA" id="ARBA00022555"/>
    </source>
</evidence>
<comment type="catalytic activity">
    <reaction evidence="15">
        <text>tRNA(Met) + L-methionine + ATP = L-methionyl-tRNA(Met) + AMP + diphosphate</text>
        <dbReference type="Rhea" id="RHEA:13481"/>
        <dbReference type="Rhea" id="RHEA-COMP:9667"/>
        <dbReference type="Rhea" id="RHEA-COMP:9698"/>
        <dbReference type="ChEBI" id="CHEBI:30616"/>
        <dbReference type="ChEBI" id="CHEBI:33019"/>
        <dbReference type="ChEBI" id="CHEBI:57844"/>
        <dbReference type="ChEBI" id="CHEBI:78442"/>
        <dbReference type="ChEBI" id="CHEBI:78530"/>
        <dbReference type="ChEBI" id="CHEBI:456215"/>
        <dbReference type="EC" id="6.1.1.10"/>
    </reaction>
</comment>
<keyword evidence="7 16" id="KW-0820">tRNA-binding</keyword>
<dbReference type="AlphaFoldDB" id="A0A0G1RNC3"/>
<name>A0A0G1RNC3_9BACT</name>
<keyword evidence="10" id="KW-0067">ATP-binding</keyword>
<keyword evidence="11 16" id="KW-0694">RNA-binding</keyword>
<feature type="domain" description="TRNA-binding" evidence="17">
    <location>
        <begin position="6"/>
        <end position="107"/>
    </location>
</feature>
<evidence type="ECO:0000256" key="1">
    <source>
        <dbReference type="ARBA" id="ARBA00003314"/>
    </source>
</evidence>
<comment type="subcellular location">
    <subcellularLocation>
        <location evidence="2">Cytoplasm</location>
    </subcellularLocation>
</comment>
<gene>
    <name evidence="18" type="ORF">UX31_C0002G0008</name>
</gene>
<comment type="function">
    <text evidence="1">Is required not only for elongation of protein synthesis but also for the initiation of all mRNA translation through initiator tRNA(fMet) aminoacylation.</text>
</comment>
<evidence type="ECO:0000256" key="15">
    <source>
        <dbReference type="ARBA" id="ARBA00047364"/>
    </source>
</evidence>
<protein>
    <recommendedName>
        <fullName evidence="5">Methionine--tRNA ligase</fullName>
        <ecNumber evidence="4">6.1.1.10</ecNumber>
    </recommendedName>
    <alternativeName>
        <fullName evidence="14">Methionyl-tRNA synthetase</fullName>
    </alternativeName>
</protein>
<evidence type="ECO:0000256" key="14">
    <source>
        <dbReference type="ARBA" id="ARBA00030904"/>
    </source>
</evidence>
<accession>A0A0G1RNC3</accession>
<evidence type="ECO:0000256" key="4">
    <source>
        <dbReference type="ARBA" id="ARBA00012838"/>
    </source>
</evidence>
<organism evidence="18 19">
    <name type="scientific">Candidatus Nomurabacteria bacterium GW2011_GWA1_46_11</name>
    <dbReference type="NCBI Taxonomy" id="1618732"/>
    <lineage>
        <taxon>Bacteria</taxon>
        <taxon>Candidatus Nomuraibacteriota</taxon>
    </lineage>
</organism>
<dbReference type="PANTHER" id="PTHR11586:SF37">
    <property type="entry name" value="TRNA-BINDING DOMAIN-CONTAINING PROTEIN"/>
    <property type="match status" value="1"/>
</dbReference>
<evidence type="ECO:0000256" key="3">
    <source>
        <dbReference type="ARBA" id="ARBA00011738"/>
    </source>
</evidence>
<dbReference type="CDD" id="cd02800">
    <property type="entry name" value="tRNA_bind_EcMetRS_like"/>
    <property type="match status" value="1"/>
</dbReference>
<evidence type="ECO:0000256" key="2">
    <source>
        <dbReference type="ARBA" id="ARBA00004496"/>
    </source>
</evidence>
<evidence type="ECO:0000313" key="18">
    <source>
        <dbReference type="EMBL" id="KKU22435.1"/>
    </source>
</evidence>
<evidence type="ECO:0000256" key="5">
    <source>
        <dbReference type="ARBA" id="ARBA00018753"/>
    </source>
</evidence>
<dbReference type="EC" id="6.1.1.10" evidence="4"/>
<dbReference type="PROSITE" id="PS50886">
    <property type="entry name" value="TRBD"/>
    <property type="match status" value="1"/>
</dbReference>
<evidence type="ECO:0000259" key="17">
    <source>
        <dbReference type="PROSITE" id="PS50886"/>
    </source>
</evidence>
<evidence type="ECO:0000256" key="8">
    <source>
        <dbReference type="ARBA" id="ARBA00022598"/>
    </source>
</evidence>
<dbReference type="InterPro" id="IPR004495">
    <property type="entry name" value="Met-tRNA-synth_bsu_C"/>
</dbReference>
<dbReference type="InterPro" id="IPR051270">
    <property type="entry name" value="Tyrosine-tRNA_ligase_regulator"/>
</dbReference>
<proteinExistence type="predicted"/>
<comment type="caution">
    <text evidence="18">The sequence shown here is derived from an EMBL/GenBank/DDBJ whole genome shotgun (WGS) entry which is preliminary data.</text>
</comment>